<organism evidence="2 3">
    <name type="scientific">Batrachochytrium salamandrivorans</name>
    <dbReference type="NCBI Taxonomy" id="1357716"/>
    <lineage>
        <taxon>Eukaryota</taxon>
        <taxon>Fungi</taxon>
        <taxon>Fungi incertae sedis</taxon>
        <taxon>Chytridiomycota</taxon>
        <taxon>Chytridiomycota incertae sedis</taxon>
        <taxon>Chytridiomycetes</taxon>
        <taxon>Rhizophydiales</taxon>
        <taxon>Rhizophydiales incertae sedis</taxon>
        <taxon>Batrachochytrium</taxon>
    </lineage>
</organism>
<keyword evidence="3" id="KW-1185">Reference proteome</keyword>
<protein>
    <submittedName>
        <fullName evidence="2">Uncharacterized protein</fullName>
    </submittedName>
</protein>
<reference evidence="2 3" key="1">
    <citation type="submission" date="2021-02" db="EMBL/GenBank/DDBJ databases">
        <title>Variation within the Batrachochytrium salamandrivorans European outbreak.</title>
        <authorList>
            <person name="Kelly M."/>
            <person name="Pasmans F."/>
            <person name="Shea T.P."/>
            <person name="Munoz J.F."/>
            <person name="Carranza S."/>
            <person name="Cuomo C.A."/>
            <person name="Martel A."/>
        </authorList>
    </citation>
    <scope>NUCLEOTIDE SEQUENCE [LARGE SCALE GENOMIC DNA]</scope>
    <source>
        <strain evidence="2 3">AMFP18/2</strain>
    </source>
</reference>
<dbReference type="Proteomes" id="UP001648503">
    <property type="component" value="Unassembled WGS sequence"/>
</dbReference>
<comment type="caution">
    <text evidence="2">The sequence shown here is derived from an EMBL/GenBank/DDBJ whole genome shotgun (WGS) entry which is preliminary data.</text>
</comment>
<evidence type="ECO:0000313" key="2">
    <source>
        <dbReference type="EMBL" id="KAH6586531.1"/>
    </source>
</evidence>
<evidence type="ECO:0000313" key="3">
    <source>
        <dbReference type="Proteomes" id="UP001648503"/>
    </source>
</evidence>
<accession>A0ABQ8EWZ8</accession>
<proteinExistence type="predicted"/>
<gene>
    <name evidence="2" type="ORF">BASA50_000485</name>
</gene>
<dbReference type="EMBL" id="JAFCIX010000573">
    <property type="protein sequence ID" value="KAH6586531.1"/>
    <property type="molecule type" value="Genomic_DNA"/>
</dbReference>
<name>A0ABQ8EWZ8_9FUNG</name>
<sequence>MHPKGPQFDEYTGHSRDASVMASSQALGGPDWSADCSLGNSGGDEGSARISPGLQSHQPQSGDMFDPLSSMDWHGKKL</sequence>
<evidence type="ECO:0000256" key="1">
    <source>
        <dbReference type="SAM" id="MobiDB-lite"/>
    </source>
</evidence>
<feature type="region of interest" description="Disordered" evidence="1">
    <location>
        <begin position="1"/>
        <end position="78"/>
    </location>
</feature>